<proteinExistence type="predicted"/>
<dbReference type="Proteomes" id="UP001374803">
    <property type="component" value="Chromosome"/>
</dbReference>
<accession>A0ABZ2LIW4</accession>
<dbReference type="PROSITE" id="PS51695">
    <property type="entry name" value="SEDOLISIN"/>
    <property type="match status" value="1"/>
</dbReference>
<organism evidence="3 4">
    <name type="scientific">Pendulispora rubella</name>
    <dbReference type="NCBI Taxonomy" id="2741070"/>
    <lineage>
        <taxon>Bacteria</taxon>
        <taxon>Pseudomonadati</taxon>
        <taxon>Myxococcota</taxon>
        <taxon>Myxococcia</taxon>
        <taxon>Myxococcales</taxon>
        <taxon>Sorangiineae</taxon>
        <taxon>Pendulisporaceae</taxon>
        <taxon>Pendulispora</taxon>
    </lineage>
</organism>
<feature type="domain" description="Peptidase S53" evidence="2">
    <location>
        <begin position="43"/>
        <end position="394"/>
    </location>
</feature>
<dbReference type="InterPro" id="IPR036852">
    <property type="entry name" value="Peptidase_S8/S53_dom_sf"/>
</dbReference>
<keyword evidence="4" id="KW-1185">Reference proteome</keyword>
<gene>
    <name evidence="3" type="ORF">LVJ94_17930</name>
</gene>
<dbReference type="SUPFAM" id="SSF52743">
    <property type="entry name" value="Subtilisin-like"/>
    <property type="match status" value="1"/>
</dbReference>
<reference evidence="3" key="1">
    <citation type="submission" date="2021-12" db="EMBL/GenBank/DDBJ databases">
        <title>Discovery of the Pendulisporaceae a myxobacterial family with distinct sporulation behavior and unique specialized metabolism.</title>
        <authorList>
            <person name="Garcia R."/>
            <person name="Popoff A."/>
            <person name="Bader C.D."/>
            <person name="Loehr J."/>
            <person name="Walesch S."/>
            <person name="Walt C."/>
            <person name="Boldt J."/>
            <person name="Bunk B."/>
            <person name="Haeckl F.J.F.P.J."/>
            <person name="Gunesch A.P."/>
            <person name="Birkelbach J."/>
            <person name="Nuebel U."/>
            <person name="Pietschmann T."/>
            <person name="Bach T."/>
            <person name="Mueller R."/>
        </authorList>
    </citation>
    <scope>NUCLEOTIDE SEQUENCE</scope>
    <source>
        <strain evidence="3">MSr11367</strain>
    </source>
</reference>
<feature type="compositionally biased region" description="Low complexity" evidence="1">
    <location>
        <begin position="406"/>
        <end position="415"/>
    </location>
</feature>
<evidence type="ECO:0000313" key="3">
    <source>
        <dbReference type="EMBL" id="WXB09101.1"/>
    </source>
</evidence>
<dbReference type="PANTHER" id="PTHR14218">
    <property type="entry name" value="PROTEASE S8 TRIPEPTIDYL PEPTIDASE I CLN2"/>
    <property type="match status" value="1"/>
</dbReference>
<sequence length="483" mass="48059">MTLTFAQLASANSRDVCAPSSDPNTAWCLAKVQTDAYGVRPTLAGPSGLGPADLTSAYSVPSSGTSTGIIAVVDAFDNPNVEADLATYRSTFGLPPCTTANGCFKKVNQRGASSPLPAPDSGWASEMAIDTQLASAICPACRILLVEADGATMADLGAAVVMAVRLGASVVSNSWGGIESAESVDYDRAYFTHDGVTIFASSGDQGYSQGALFPAAGTRVIGVGGTTLARASNARGWTETVWGGSDTASPGTGSGCSSYIARPSWVDPVATPRCAKKTVNDVAAVADPRTGVAIYNTYEGAGWAVYGGTSLGPPIVAAMFVLAGKGAAGGSLIWKNRAAFLDITAGTNANGSPSGGVTCDPGADNLCNAVAGFDAPSGWGTPIASALRDVPFDAGPPPDADPPEDAGPSDAGADAILDAGTDAGTPIPKSDAGNGREPAPTNPADGSSGGSCTIAEPGAASAGASALACALSLLLLRRRRGSR</sequence>
<evidence type="ECO:0000259" key="2">
    <source>
        <dbReference type="PROSITE" id="PS51695"/>
    </source>
</evidence>
<dbReference type="RefSeq" id="WP_394838774.1">
    <property type="nucleotide sequence ID" value="NZ_CP089929.1"/>
</dbReference>
<feature type="region of interest" description="Disordered" evidence="1">
    <location>
        <begin position="387"/>
        <end position="457"/>
    </location>
</feature>
<evidence type="ECO:0000256" key="1">
    <source>
        <dbReference type="SAM" id="MobiDB-lite"/>
    </source>
</evidence>
<dbReference type="InterPro" id="IPR050819">
    <property type="entry name" value="Tripeptidyl-peptidase_I"/>
</dbReference>
<evidence type="ECO:0000313" key="4">
    <source>
        <dbReference type="Proteomes" id="UP001374803"/>
    </source>
</evidence>
<dbReference type="PANTHER" id="PTHR14218:SF15">
    <property type="entry name" value="TRIPEPTIDYL-PEPTIDASE 1"/>
    <property type="match status" value="1"/>
</dbReference>
<dbReference type="Gene3D" id="3.40.50.200">
    <property type="entry name" value="Peptidase S8/S53 domain"/>
    <property type="match status" value="1"/>
</dbReference>
<dbReference type="InterPro" id="IPR030400">
    <property type="entry name" value="Sedolisin_dom"/>
</dbReference>
<name>A0ABZ2LIW4_9BACT</name>
<dbReference type="EMBL" id="CP089983">
    <property type="protein sequence ID" value="WXB09101.1"/>
    <property type="molecule type" value="Genomic_DNA"/>
</dbReference>
<protein>
    <submittedName>
        <fullName evidence="3">S8 family serine peptidase</fullName>
    </submittedName>
</protein>